<evidence type="ECO:0000256" key="8">
    <source>
        <dbReference type="ARBA" id="ARBA00022914"/>
    </source>
</evidence>
<comment type="similarity">
    <text evidence="2">Belongs to the MerP family.</text>
</comment>
<evidence type="ECO:0000256" key="6">
    <source>
        <dbReference type="ARBA" id="ARBA00022729"/>
    </source>
</evidence>
<dbReference type="EMBL" id="JAVRHX010000003">
    <property type="protein sequence ID" value="MDT0595539.1"/>
    <property type="molecule type" value="Genomic_DNA"/>
</dbReference>
<dbReference type="NCBIfam" id="TIGR02052">
    <property type="entry name" value="MerP"/>
    <property type="match status" value="1"/>
</dbReference>
<feature type="chain" id="PRO_5046000213" description="Periplasmic mercury ion-binding protein" evidence="11">
    <location>
        <begin position="20"/>
        <end position="91"/>
    </location>
</feature>
<evidence type="ECO:0000256" key="5">
    <source>
        <dbReference type="ARBA" id="ARBA00022723"/>
    </source>
</evidence>
<evidence type="ECO:0000313" key="13">
    <source>
        <dbReference type="EMBL" id="MDT0595539.1"/>
    </source>
</evidence>
<dbReference type="PRINTS" id="PR00946">
    <property type="entry name" value="HGSCAVENGER"/>
</dbReference>
<sequence>MKKLLFTSLLLVSSTEAFAKDITVTLEVPSMDCATCPITVEKALERVKGVKEVDVTFENKLAVVIFDDEVTSPDALTKATENAGFPSRIKS</sequence>
<feature type="domain" description="HMA" evidence="12">
    <location>
        <begin position="22"/>
        <end position="88"/>
    </location>
</feature>
<comment type="caution">
    <text evidence="13">The sequence shown here is derived from an EMBL/GenBank/DDBJ whole genome shotgun (WGS) entry which is preliminary data.</text>
</comment>
<keyword evidence="6 11" id="KW-0732">Signal</keyword>
<evidence type="ECO:0000256" key="7">
    <source>
        <dbReference type="ARBA" id="ARBA00022764"/>
    </source>
</evidence>
<keyword evidence="14" id="KW-1185">Reference proteome</keyword>
<evidence type="ECO:0000256" key="4">
    <source>
        <dbReference type="ARBA" id="ARBA00022466"/>
    </source>
</evidence>
<evidence type="ECO:0000259" key="12">
    <source>
        <dbReference type="PROSITE" id="PS50846"/>
    </source>
</evidence>
<dbReference type="Pfam" id="PF00403">
    <property type="entry name" value="HMA"/>
    <property type="match status" value="1"/>
</dbReference>
<reference evidence="13 14" key="1">
    <citation type="submission" date="2023-09" db="EMBL/GenBank/DDBJ databases">
        <authorList>
            <person name="Rey-Velasco X."/>
        </authorList>
    </citation>
    <scope>NUCLEOTIDE SEQUENCE [LARGE SCALE GENOMIC DNA]</scope>
    <source>
        <strain evidence="13 14">P117</strain>
    </source>
</reference>
<dbReference type="InterPro" id="IPR006121">
    <property type="entry name" value="HMA_dom"/>
</dbReference>
<evidence type="ECO:0000256" key="11">
    <source>
        <dbReference type="SAM" id="SignalP"/>
    </source>
</evidence>
<dbReference type="InterPro" id="IPR036163">
    <property type="entry name" value="HMA_dom_sf"/>
</dbReference>
<comment type="subunit">
    <text evidence="3">Monomer.</text>
</comment>
<keyword evidence="8 10" id="KW-0476">Mercury</keyword>
<dbReference type="InterPro" id="IPR001802">
    <property type="entry name" value="MerP/CopZ"/>
</dbReference>
<keyword evidence="4 10" id="KW-0475">Mercuric resistance</keyword>
<dbReference type="InterPro" id="IPR017969">
    <property type="entry name" value="Heavy-metal-associated_CS"/>
</dbReference>
<dbReference type="SUPFAM" id="SSF55008">
    <property type="entry name" value="HMA, heavy metal-associated domain"/>
    <property type="match status" value="1"/>
</dbReference>
<keyword evidence="7 10" id="KW-0574">Periplasm</keyword>
<evidence type="ECO:0000256" key="3">
    <source>
        <dbReference type="ARBA" id="ARBA00011245"/>
    </source>
</evidence>
<evidence type="ECO:0000256" key="10">
    <source>
        <dbReference type="RuleBase" id="RU361212"/>
    </source>
</evidence>
<dbReference type="Proteomes" id="UP001253545">
    <property type="component" value="Unassembled WGS sequence"/>
</dbReference>
<proteinExistence type="inferred from homology"/>
<protein>
    <recommendedName>
        <fullName evidence="10">Periplasmic mercury ion-binding protein</fullName>
    </recommendedName>
</protein>
<dbReference type="Gene3D" id="3.30.70.100">
    <property type="match status" value="1"/>
</dbReference>
<accession>A0ABU2ZT96</accession>
<dbReference type="InterPro" id="IPR011795">
    <property type="entry name" value="MerP"/>
</dbReference>
<name>A0ABU2ZT96_9ALTE</name>
<dbReference type="PROSITE" id="PS01047">
    <property type="entry name" value="HMA_1"/>
    <property type="match status" value="1"/>
</dbReference>
<comment type="function">
    <text evidence="9 10">Involved in mercury resistance. Acts as a mercury scavenger that specifically binds to a mercuric ion in the periplasm and probably passes it to the cytoplasmic mercuric reductase MerA via the mercuric transport protein MerT.</text>
</comment>
<feature type="signal peptide" evidence="11">
    <location>
        <begin position="1"/>
        <end position="19"/>
    </location>
</feature>
<gene>
    <name evidence="10 13" type="primary">merP</name>
    <name evidence="13" type="ORF">RM552_11835</name>
</gene>
<dbReference type="RefSeq" id="WP_311369060.1">
    <property type="nucleotide sequence ID" value="NZ_JAVRHX010000003.1"/>
</dbReference>
<keyword evidence="5 10" id="KW-0479">Metal-binding</keyword>
<comment type="subcellular location">
    <subcellularLocation>
        <location evidence="1 10">Periplasm</location>
    </subcellularLocation>
</comment>
<evidence type="ECO:0000256" key="9">
    <source>
        <dbReference type="ARBA" id="ARBA00045344"/>
    </source>
</evidence>
<organism evidence="13 14">
    <name type="scientific">Glaciecola petra</name>
    <dbReference type="NCBI Taxonomy" id="3075602"/>
    <lineage>
        <taxon>Bacteria</taxon>
        <taxon>Pseudomonadati</taxon>
        <taxon>Pseudomonadota</taxon>
        <taxon>Gammaproteobacteria</taxon>
        <taxon>Alteromonadales</taxon>
        <taxon>Alteromonadaceae</taxon>
        <taxon>Glaciecola</taxon>
    </lineage>
</organism>
<dbReference type="CDD" id="cd00371">
    <property type="entry name" value="HMA"/>
    <property type="match status" value="1"/>
</dbReference>
<evidence type="ECO:0000256" key="1">
    <source>
        <dbReference type="ARBA" id="ARBA00004418"/>
    </source>
</evidence>
<evidence type="ECO:0000256" key="2">
    <source>
        <dbReference type="ARBA" id="ARBA00005938"/>
    </source>
</evidence>
<dbReference type="PROSITE" id="PS50846">
    <property type="entry name" value="HMA_2"/>
    <property type="match status" value="1"/>
</dbReference>
<evidence type="ECO:0000313" key="14">
    <source>
        <dbReference type="Proteomes" id="UP001253545"/>
    </source>
</evidence>